<organism evidence="1 2">
    <name type="scientific">Methylocystis iwaonis</name>
    <dbReference type="NCBI Taxonomy" id="2885079"/>
    <lineage>
        <taxon>Bacteria</taxon>
        <taxon>Pseudomonadati</taxon>
        <taxon>Pseudomonadota</taxon>
        <taxon>Alphaproteobacteria</taxon>
        <taxon>Hyphomicrobiales</taxon>
        <taxon>Methylocystaceae</taxon>
        <taxon>Methylocystis</taxon>
    </lineage>
</organism>
<keyword evidence="2" id="KW-1185">Reference proteome</keyword>
<reference evidence="1 2" key="1">
    <citation type="journal article" date="2023" name="Int. J. Syst. Evol. Microbiol.">
        <title>Methylocystis iwaonis sp. nov., a type II methane-oxidizing bacterium from surface soil of a rice paddy field in Japan, and emended description of the genus Methylocystis (ex Whittenbury et al. 1970) Bowman et al. 1993.</title>
        <authorList>
            <person name="Kaise H."/>
            <person name="Sawadogo J.B."/>
            <person name="Alam M.S."/>
            <person name="Ueno C."/>
            <person name="Dianou D."/>
            <person name="Shinjo R."/>
            <person name="Asakawa S."/>
        </authorList>
    </citation>
    <scope>NUCLEOTIDE SEQUENCE [LARGE SCALE GENOMIC DNA]</scope>
    <source>
        <strain evidence="1 2">SS37A-Re</strain>
    </source>
</reference>
<sequence>MGVVASMRLLIAFVLLALCIAVGTVLLFSARGNAPNETIHAEVAGVSFSYARAYARDETTGVGGMADRLSFIVSYPGFAPVKAKPRVGESVTFTVTSKDDGLDPGERPAKLYARFLAPETLDGPGGLVLRRFEPGSPYDSEELFIAPPDGSAFFARCPKPETGAPGEGCISVFRKGALDVELRYAPALLENWDALYEGAQTLLARMTAPQTKKR</sequence>
<dbReference type="EMBL" id="AP027142">
    <property type="protein sequence ID" value="BDV33331.1"/>
    <property type="molecule type" value="Genomic_DNA"/>
</dbReference>
<accession>A0ABM8E5T6</accession>
<proteinExistence type="predicted"/>
<evidence type="ECO:0000313" key="1">
    <source>
        <dbReference type="EMBL" id="BDV33331.1"/>
    </source>
</evidence>
<dbReference type="RefSeq" id="WP_281930719.1">
    <property type="nucleotide sequence ID" value="NZ_AP027142.1"/>
</dbReference>
<evidence type="ECO:0000313" key="2">
    <source>
        <dbReference type="Proteomes" id="UP001317629"/>
    </source>
</evidence>
<gene>
    <name evidence="1" type="ORF">SS37A_08600</name>
</gene>
<protein>
    <submittedName>
        <fullName evidence="1">Uncharacterized protein</fullName>
    </submittedName>
</protein>
<dbReference type="Proteomes" id="UP001317629">
    <property type="component" value="Chromosome"/>
</dbReference>
<name>A0ABM8E5T6_9HYPH</name>